<dbReference type="InterPro" id="IPR009057">
    <property type="entry name" value="Homeodomain-like_sf"/>
</dbReference>
<feature type="region of interest" description="Disordered" evidence="3">
    <location>
        <begin position="90"/>
        <end position="130"/>
    </location>
</feature>
<feature type="region of interest" description="Disordered" evidence="3">
    <location>
        <begin position="519"/>
        <end position="548"/>
    </location>
</feature>
<dbReference type="Proteomes" id="UP000078544">
    <property type="component" value="Unassembled WGS sequence"/>
</dbReference>
<evidence type="ECO:0000256" key="2">
    <source>
        <dbReference type="ARBA" id="ARBA00023242"/>
    </source>
</evidence>
<dbReference type="InterPro" id="IPR050863">
    <property type="entry name" value="CenT-Element_Derived"/>
</dbReference>
<feature type="compositionally biased region" description="Polar residues" evidence="3">
    <location>
        <begin position="328"/>
        <end position="351"/>
    </location>
</feature>
<feature type="compositionally biased region" description="Polar residues" evidence="3">
    <location>
        <begin position="535"/>
        <end position="548"/>
    </location>
</feature>
<feature type="region of interest" description="Disordered" evidence="3">
    <location>
        <begin position="257"/>
        <end position="351"/>
    </location>
</feature>
<sequence length="548" mass="59840">MGQDSTAITQSGSYSHEPWTSMSPYNQSPYDGGNMTEYPGFGTYVSHCMTSAMPPAQPSLQHQQQNQILPHSTAMGHHQLPMLNTTWPSQLTNPTTSGSFSAPALSASSKPRIPPAIDTPKLPSQAEKGRKTLTTEQKRAMCQYHEENPGTRQADIGLRFGVERSTVSKVLRHKEQYLRRDQEPDPAALKRGNKTKNPDFDRTLSNYVRRQQQRGFDIKDEEIMEQARLFAHASGNQDAILGNLTGSWLQKFKQKHGVGGSARLHRRASETNMSDSARQVDPHRGRNGTPSKEVSPISPTHPISPLSGSRSDEDSHREQNVELDFTYRPQNSQSATSLPSDIRDTANSSFSGGTLSPISSFNFSPDPSVSGFQPMSMRQELPADIANREKRHSMFPSNDPGIAHRQASSTEPLTPQLPPPSAGPSALESPANEVQTTSYALNSGLTSPLSRSGGSTGTPARAPITPIEPSAASPTQEDARRAAKTLLSYLQNIGVAFQDSDYHAVVQLTKRLEIQQQNNRPLAGGLSRIPEGDTEMSTPPSQAMMQAR</sequence>
<dbReference type="Gene3D" id="1.10.10.60">
    <property type="entry name" value="Homeodomain-like"/>
    <property type="match status" value="2"/>
</dbReference>
<dbReference type="OrthoDB" id="9909311at2759"/>
<dbReference type="STRING" id="1081109.A0A166UST3"/>
<accession>A0A166UST3</accession>
<feature type="compositionally biased region" description="Polar residues" evidence="3">
    <location>
        <begin position="90"/>
        <end position="100"/>
    </location>
</feature>
<evidence type="ECO:0000256" key="1">
    <source>
        <dbReference type="ARBA" id="ARBA00023125"/>
    </source>
</evidence>
<dbReference type="Pfam" id="PF04218">
    <property type="entry name" value="CENP-B_N"/>
    <property type="match status" value="1"/>
</dbReference>
<name>A0A166UST3_9HYPO</name>
<dbReference type="PANTHER" id="PTHR19303">
    <property type="entry name" value="TRANSPOSON"/>
    <property type="match status" value="1"/>
</dbReference>
<evidence type="ECO:0000313" key="5">
    <source>
        <dbReference type="EMBL" id="OAA32914.1"/>
    </source>
</evidence>
<protein>
    <submittedName>
        <fullName evidence="5">Homeodomain-like protein</fullName>
    </submittedName>
</protein>
<evidence type="ECO:0000259" key="4">
    <source>
        <dbReference type="PROSITE" id="PS51253"/>
    </source>
</evidence>
<dbReference type="Pfam" id="PF03221">
    <property type="entry name" value="HTH_Tnp_Tc5"/>
    <property type="match status" value="1"/>
</dbReference>
<dbReference type="PANTHER" id="PTHR19303:SF70">
    <property type="entry name" value="HTH CENPB-TYPE DOMAIN-CONTAINING PROTEIN"/>
    <property type="match status" value="1"/>
</dbReference>
<keyword evidence="5" id="KW-0371">Homeobox</keyword>
<dbReference type="GO" id="GO:0005634">
    <property type="term" value="C:nucleus"/>
    <property type="evidence" value="ECO:0007669"/>
    <property type="project" value="TreeGrafter"/>
</dbReference>
<feature type="region of interest" description="Disordered" evidence="3">
    <location>
        <begin position="173"/>
        <end position="213"/>
    </location>
</feature>
<dbReference type="GO" id="GO:0003677">
    <property type="term" value="F:DNA binding"/>
    <property type="evidence" value="ECO:0007669"/>
    <property type="project" value="UniProtKB-KW"/>
</dbReference>
<dbReference type="SUPFAM" id="SSF46689">
    <property type="entry name" value="Homeodomain-like"/>
    <property type="match status" value="2"/>
</dbReference>
<feature type="domain" description="HTH CENPB-type" evidence="4">
    <location>
        <begin position="188"/>
        <end position="262"/>
    </location>
</feature>
<dbReference type="InterPro" id="IPR006600">
    <property type="entry name" value="HTH_CenpB_DNA-bd_dom"/>
</dbReference>
<feature type="region of interest" description="Disordered" evidence="3">
    <location>
        <begin position="391"/>
        <end position="478"/>
    </location>
</feature>
<evidence type="ECO:0000313" key="6">
    <source>
        <dbReference type="Proteomes" id="UP000078544"/>
    </source>
</evidence>
<organism evidence="5 6">
    <name type="scientific">Moelleriella libera RCEF 2490</name>
    <dbReference type="NCBI Taxonomy" id="1081109"/>
    <lineage>
        <taxon>Eukaryota</taxon>
        <taxon>Fungi</taxon>
        <taxon>Dikarya</taxon>
        <taxon>Ascomycota</taxon>
        <taxon>Pezizomycotina</taxon>
        <taxon>Sordariomycetes</taxon>
        <taxon>Hypocreomycetidae</taxon>
        <taxon>Hypocreales</taxon>
        <taxon>Clavicipitaceae</taxon>
        <taxon>Moelleriella</taxon>
    </lineage>
</organism>
<feature type="compositionally biased region" description="Polar residues" evidence="3">
    <location>
        <begin position="432"/>
        <end position="453"/>
    </location>
</feature>
<evidence type="ECO:0000256" key="3">
    <source>
        <dbReference type="SAM" id="MobiDB-lite"/>
    </source>
</evidence>
<proteinExistence type="predicted"/>
<keyword evidence="2" id="KW-0539">Nucleus</keyword>
<feature type="region of interest" description="Disordered" evidence="3">
    <location>
        <begin position="1"/>
        <end position="25"/>
    </location>
</feature>
<dbReference type="EMBL" id="AZGY01000001">
    <property type="protein sequence ID" value="OAA32914.1"/>
    <property type="molecule type" value="Genomic_DNA"/>
</dbReference>
<reference evidence="5 6" key="1">
    <citation type="journal article" date="2016" name="Genome Biol. Evol.">
        <title>Divergent and convergent evolution of fungal pathogenicity.</title>
        <authorList>
            <person name="Shang Y."/>
            <person name="Xiao G."/>
            <person name="Zheng P."/>
            <person name="Cen K."/>
            <person name="Zhan S."/>
            <person name="Wang C."/>
        </authorList>
    </citation>
    <scope>NUCLEOTIDE SEQUENCE [LARGE SCALE GENOMIC DNA]</scope>
    <source>
        <strain evidence="5 6">RCEF 2490</strain>
    </source>
</reference>
<comment type="caution">
    <text evidence="5">The sequence shown here is derived from an EMBL/GenBank/DDBJ whole genome shotgun (WGS) entry which is preliminary data.</text>
</comment>
<dbReference type="InterPro" id="IPR007889">
    <property type="entry name" value="HTH_Psq"/>
</dbReference>
<keyword evidence="6" id="KW-1185">Reference proteome</keyword>
<gene>
    <name evidence="5" type="ORF">AAL_00379</name>
</gene>
<feature type="compositionally biased region" description="Polar residues" evidence="3">
    <location>
        <begin position="203"/>
        <end position="213"/>
    </location>
</feature>
<feature type="compositionally biased region" description="Basic and acidic residues" evidence="3">
    <location>
        <begin position="310"/>
        <end position="320"/>
    </location>
</feature>
<feature type="compositionally biased region" description="Basic and acidic residues" evidence="3">
    <location>
        <begin position="173"/>
        <end position="183"/>
    </location>
</feature>
<keyword evidence="1 5" id="KW-0238">DNA-binding</keyword>
<dbReference type="SMART" id="SM00674">
    <property type="entry name" value="CENPB"/>
    <property type="match status" value="1"/>
</dbReference>
<dbReference type="AlphaFoldDB" id="A0A166UST3"/>
<dbReference type="PROSITE" id="PS51253">
    <property type="entry name" value="HTH_CENPB"/>
    <property type="match status" value="1"/>
</dbReference>